<reference evidence="5 6" key="1">
    <citation type="submission" date="2020-05" db="EMBL/GenBank/DDBJ databases">
        <authorList>
            <person name="Mo P."/>
        </authorList>
    </citation>
    <scope>NUCLEOTIDE SEQUENCE [LARGE SCALE GENOMIC DNA]</scope>
    <source>
        <strain evidence="5 6">Gen01</strain>
    </source>
</reference>
<protein>
    <submittedName>
        <fullName evidence="5">OmpA family protein</fullName>
    </submittedName>
</protein>
<dbReference type="CDD" id="cd07185">
    <property type="entry name" value="OmpA_C-like"/>
    <property type="match status" value="1"/>
</dbReference>
<gene>
    <name evidence="5" type="ORF">HOP40_25760</name>
</gene>
<keyword evidence="3" id="KW-0812">Transmembrane</keyword>
<dbReference type="PROSITE" id="PS51123">
    <property type="entry name" value="OMPA_2"/>
    <property type="match status" value="1"/>
</dbReference>
<accession>A0A6M6JN46</accession>
<dbReference type="PANTHER" id="PTHR30329:SF21">
    <property type="entry name" value="LIPOPROTEIN YIAD-RELATED"/>
    <property type="match status" value="1"/>
</dbReference>
<dbReference type="RefSeq" id="WP_172162975.1">
    <property type="nucleotide sequence ID" value="NZ_CP053564.1"/>
</dbReference>
<dbReference type="InterPro" id="IPR050330">
    <property type="entry name" value="Bact_OuterMem_StrucFunc"/>
</dbReference>
<evidence type="ECO:0000256" key="3">
    <source>
        <dbReference type="SAM" id="Phobius"/>
    </source>
</evidence>
<feature type="compositionally biased region" description="Gly residues" evidence="2">
    <location>
        <begin position="117"/>
        <end position="135"/>
    </location>
</feature>
<keyword evidence="3" id="KW-1133">Transmembrane helix</keyword>
<dbReference type="Pfam" id="PF04972">
    <property type="entry name" value="BON"/>
    <property type="match status" value="2"/>
</dbReference>
<keyword evidence="1 3" id="KW-0472">Membrane</keyword>
<evidence type="ECO:0000256" key="2">
    <source>
        <dbReference type="SAM" id="MobiDB-lite"/>
    </source>
</evidence>
<organism evidence="5 6">
    <name type="scientific">Pseudonocardia broussonetiae</name>
    <dbReference type="NCBI Taxonomy" id="2736640"/>
    <lineage>
        <taxon>Bacteria</taxon>
        <taxon>Bacillati</taxon>
        <taxon>Actinomycetota</taxon>
        <taxon>Actinomycetes</taxon>
        <taxon>Pseudonocardiales</taxon>
        <taxon>Pseudonocardiaceae</taxon>
        <taxon>Pseudonocardia</taxon>
    </lineage>
</organism>
<dbReference type="Gene3D" id="3.30.1330.60">
    <property type="entry name" value="OmpA-like domain"/>
    <property type="match status" value="1"/>
</dbReference>
<evidence type="ECO:0000313" key="6">
    <source>
        <dbReference type="Proteomes" id="UP000505377"/>
    </source>
</evidence>
<feature type="domain" description="OmpA-like" evidence="4">
    <location>
        <begin position="272"/>
        <end position="382"/>
    </location>
</feature>
<evidence type="ECO:0000259" key="4">
    <source>
        <dbReference type="PROSITE" id="PS51123"/>
    </source>
</evidence>
<feature type="transmembrane region" description="Helical" evidence="3">
    <location>
        <begin position="20"/>
        <end position="41"/>
    </location>
</feature>
<dbReference type="Pfam" id="PF00691">
    <property type="entry name" value="OmpA"/>
    <property type="match status" value="1"/>
</dbReference>
<dbReference type="SUPFAM" id="SSF103088">
    <property type="entry name" value="OmpA-like"/>
    <property type="match status" value="1"/>
</dbReference>
<proteinExistence type="predicted"/>
<dbReference type="EMBL" id="CP053564">
    <property type="protein sequence ID" value="QJY48765.1"/>
    <property type="molecule type" value="Genomic_DNA"/>
</dbReference>
<sequence>MRGPVGYATSADRSRHRPAWLPLAAAALVVPTVLAGLTLLWPRPQIEDGLTRAATGSLAAAGITGAGVAFSGRDALLTGVSGPEAQRAVDVVEGVPGVRVATAPVPGAPEAPAPGGEAPGGQGPGAGPGAAAGGPFGIARRGEEIVLTGVVGSEEERTALVAAATEQAGGLTVVDELTVTPGALPRPGVTAASVGTTAALLGAASDGVAASIDGDTLTLTGTAPDAASAQAAGQALSTALPGTTVDNRLTASGGGTAPTGELDDAGKRELQTAVDSLTGAAPVTFEPNSPVLTATGAATVDGIVRLVAQVPGARLQVDGFVATGPGDGRLTAQELSDQRAATVRDALVAGGVPADNIVARGLGEGDSPAAQAAGRRVQITVV</sequence>
<keyword evidence="6" id="KW-1185">Reference proteome</keyword>
<dbReference type="PANTHER" id="PTHR30329">
    <property type="entry name" value="STATOR ELEMENT OF FLAGELLAR MOTOR COMPLEX"/>
    <property type="match status" value="1"/>
</dbReference>
<dbReference type="InterPro" id="IPR006665">
    <property type="entry name" value="OmpA-like"/>
</dbReference>
<feature type="region of interest" description="Disordered" evidence="2">
    <location>
        <begin position="243"/>
        <end position="265"/>
    </location>
</feature>
<dbReference type="AlphaFoldDB" id="A0A6M6JN46"/>
<feature type="region of interest" description="Disordered" evidence="2">
    <location>
        <begin position="102"/>
        <end position="135"/>
    </location>
</feature>
<dbReference type="InterPro" id="IPR036737">
    <property type="entry name" value="OmpA-like_sf"/>
</dbReference>
<dbReference type="GO" id="GO:0016020">
    <property type="term" value="C:membrane"/>
    <property type="evidence" value="ECO:0007669"/>
    <property type="project" value="UniProtKB-UniRule"/>
</dbReference>
<dbReference type="Proteomes" id="UP000505377">
    <property type="component" value="Chromosome"/>
</dbReference>
<name>A0A6M6JN46_9PSEU</name>
<dbReference type="InterPro" id="IPR007055">
    <property type="entry name" value="BON_dom"/>
</dbReference>
<dbReference type="KEGG" id="pbro:HOP40_25760"/>
<evidence type="ECO:0000256" key="1">
    <source>
        <dbReference type="PROSITE-ProRule" id="PRU00473"/>
    </source>
</evidence>
<dbReference type="Gene3D" id="3.40.1520.20">
    <property type="match status" value="1"/>
</dbReference>
<evidence type="ECO:0000313" key="5">
    <source>
        <dbReference type="EMBL" id="QJY48765.1"/>
    </source>
</evidence>